<evidence type="ECO:0008006" key="3">
    <source>
        <dbReference type="Google" id="ProtNLM"/>
    </source>
</evidence>
<sequence>MACRHIFAALRDRGLQTQALGAFHAAYLVSTYCATFQDKSIALPVRDAPLGVEAMKPSPYYKQAGRRVTRRIASAGETGNKSTYVCKTCRQGGHNRRTCRRHANESDDVNANLKSFEYKLPHFDENSVDAADMECDAPIDSASAEMNHDTHVVSTQATPMSVQFLLGGDK</sequence>
<dbReference type="OrthoDB" id="10342670at2759"/>
<evidence type="ECO:0000313" key="2">
    <source>
        <dbReference type="Proteomes" id="UP000018817"/>
    </source>
</evidence>
<evidence type="ECO:0000313" key="1">
    <source>
        <dbReference type="EMBL" id="ETN22310.1"/>
    </source>
</evidence>
<gene>
    <name evidence="1" type="ORF">PPTG_02278</name>
</gene>
<dbReference type="EMBL" id="KI669562">
    <property type="protein sequence ID" value="ETN22310.1"/>
    <property type="molecule type" value="Genomic_DNA"/>
</dbReference>
<name>W2RCS1_PHYN3</name>
<dbReference type="RefSeq" id="XP_008891583.1">
    <property type="nucleotide sequence ID" value="XM_008893335.1"/>
</dbReference>
<reference evidence="2" key="1">
    <citation type="submission" date="2011-12" db="EMBL/GenBank/DDBJ databases">
        <authorList>
            <consortium name="The Broad Institute Genome Sequencing Platform"/>
            <person name="Russ C."/>
            <person name="Tyler B."/>
            <person name="Panabieres F."/>
            <person name="Shan W."/>
            <person name="Tripathy S."/>
            <person name="Grunwald N."/>
            <person name="Machado M."/>
            <person name="Young S.K."/>
            <person name="Zeng Q."/>
            <person name="Gargeya S."/>
            <person name="Fitzgerald M."/>
            <person name="Haas B."/>
            <person name="Abouelleil A."/>
            <person name="Alvarado L."/>
            <person name="Arachchi H.M."/>
            <person name="Berlin A."/>
            <person name="Chapman S.B."/>
            <person name="Gearin G."/>
            <person name="Goldberg J."/>
            <person name="Griggs A."/>
            <person name="Gujja S."/>
            <person name="Hansen M."/>
            <person name="Heiman D."/>
            <person name="Howarth C."/>
            <person name="Larimer J."/>
            <person name="Lui A."/>
            <person name="MacDonald P.J.P."/>
            <person name="McCowen C."/>
            <person name="Montmayeur A."/>
            <person name="Murphy C."/>
            <person name="Neiman D."/>
            <person name="Pearson M."/>
            <person name="Priest M."/>
            <person name="Roberts A."/>
            <person name="Saif S."/>
            <person name="Shea T."/>
            <person name="Sisk P."/>
            <person name="Stolte C."/>
            <person name="Sykes S."/>
            <person name="Wortman J."/>
            <person name="Nusbaum C."/>
            <person name="Birren B."/>
        </authorList>
    </citation>
    <scope>NUCLEOTIDE SEQUENCE [LARGE SCALE GENOMIC DNA]</scope>
    <source>
        <strain evidence="2">INRA-310</strain>
    </source>
</reference>
<protein>
    <recommendedName>
        <fullName evidence="3">CCHC-type domain-containing protein</fullName>
    </recommendedName>
</protein>
<proteinExistence type="predicted"/>
<accession>W2RCS1</accession>
<dbReference type="AlphaFoldDB" id="W2RCS1"/>
<dbReference type="Proteomes" id="UP000018817">
    <property type="component" value="Unassembled WGS sequence"/>
</dbReference>
<dbReference type="VEuPathDB" id="FungiDB:PPTG_02278"/>
<reference evidence="1 2" key="2">
    <citation type="submission" date="2013-11" db="EMBL/GenBank/DDBJ databases">
        <title>The Genome Sequence of Phytophthora parasitica INRA-310.</title>
        <authorList>
            <consortium name="The Broad Institute Genomics Platform"/>
            <person name="Russ C."/>
            <person name="Tyler B."/>
            <person name="Panabieres F."/>
            <person name="Shan W."/>
            <person name="Tripathy S."/>
            <person name="Grunwald N."/>
            <person name="Machado M."/>
            <person name="Johnson C.S."/>
            <person name="Arredondo F."/>
            <person name="Hong C."/>
            <person name="Coffey M."/>
            <person name="Young S.K."/>
            <person name="Zeng Q."/>
            <person name="Gargeya S."/>
            <person name="Fitzgerald M."/>
            <person name="Abouelleil A."/>
            <person name="Alvarado L."/>
            <person name="Chapman S.B."/>
            <person name="Gainer-Dewar J."/>
            <person name="Goldberg J."/>
            <person name="Griggs A."/>
            <person name="Gujja S."/>
            <person name="Hansen M."/>
            <person name="Howarth C."/>
            <person name="Imamovic A."/>
            <person name="Ireland A."/>
            <person name="Larimer J."/>
            <person name="McCowan C."/>
            <person name="Murphy C."/>
            <person name="Pearson M."/>
            <person name="Poon T.W."/>
            <person name="Priest M."/>
            <person name="Roberts A."/>
            <person name="Saif S."/>
            <person name="Shea T."/>
            <person name="Sykes S."/>
            <person name="Wortman J."/>
            <person name="Nusbaum C."/>
            <person name="Birren B."/>
        </authorList>
    </citation>
    <scope>NUCLEOTIDE SEQUENCE [LARGE SCALE GENOMIC DNA]</scope>
    <source>
        <strain evidence="1 2">INRA-310</strain>
    </source>
</reference>
<dbReference type="GeneID" id="20172522"/>
<organism evidence="1 2">
    <name type="scientific">Phytophthora nicotianae (strain INRA-310)</name>
    <name type="common">Phytophthora parasitica</name>
    <dbReference type="NCBI Taxonomy" id="761204"/>
    <lineage>
        <taxon>Eukaryota</taxon>
        <taxon>Sar</taxon>
        <taxon>Stramenopiles</taxon>
        <taxon>Oomycota</taxon>
        <taxon>Peronosporomycetes</taxon>
        <taxon>Peronosporales</taxon>
        <taxon>Peronosporaceae</taxon>
        <taxon>Phytophthora</taxon>
    </lineage>
</organism>